<accession>A0A4U9DFE6</accession>
<name>A0A4U9DFE6_RAOTE</name>
<organism evidence="1 2">
    <name type="scientific">Raoultella terrigena</name>
    <name type="common">Klebsiella terrigena</name>
    <dbReference type="NCBI Taxonomy" id="577"/>
    <lineage>
        <taxon>Bacteria</taxon>
        <taxon>Pseudomonadati</taxon>
        <taxon>Pseudomonadota</taxon>
        <taxon>Gammaproteobacteria</taxon>
        <taxon>Enterobacterales</taxon>
        <taxon>Enterobacteriaceae</taxon>
        <taxon>Klebsiella/Raoultella group</taxon>
        <taxon>Raoultella</taxon>
    </lineage>
</organism>
<dbReference type="AlphaFoldDB" id="A0A4U9DFE6"/>
<evidence type="ECO:0000313" key="2">
    <source>
        <dbReference type="Proteomes" id="UP000339249"/>
    </source>
</evidence>
<proteinExistence type="predicted"/>
<reference evidence="1 2" key="1">
    <citation type="submission" date="2019-04" db="EMBL/GenBank/DDBJ databases">
        <authorList>
            <consortium name="Pathogen Informatics"/>
        </authorList>
    </citation>
    <scope>NUCLEOTIDE SEQUENCE [LARGE SCALE GENOMIC DNA]</scope>
    <source>
        <strain evidence="1 2">NCTC9185</strain>
    </source>
</reference>
<sequence>MFIDCFGGCMRLFSGVSDFFENAASQWDIFKEDVAEATTNFQKANKEFVSEMSDDIAELAGKTVDFVKENPGKTALIVGATVVTGGAAGAFATAAGPVIASALGSTGILGATASGTAISSLSGAALTNASLAAIGGGSLASGGAGVAGGLAVISTTGTVAGSAVAATGATYVATKES</sequence>
<protein>
    <submittedName>
        <fullName evidence="1">Uncharacterized protein</fullName>
    </submittedName>
</protein>
<evidence type="ECO:0000313" key="1">
    <source>
        <dbReference type="EMBL" id="VTN14795.1"/>
    </source>
</evidence>
<gene>
    <name evidence="1" type="ORF">NCTC9185_06863</name>
</gene>
<dbReference type="Proteomes" id="UP000339249">
    <property type="component" value="Unassembled WGS sequence"/>
</dbReference>
<dbReference type="EMBL" id="CABDVU010000001">
    <property type="protein sequence ID" value="VTN14795.1"/>
    <property type="molecule type" value="Genomic_DNA"/>
</dbReference>